<dbReference type="Proteomes" id="UP001576776">
    <property type="component" value="Unassembled WGS sequence"/>
</dbReference>
<evidence type="ECO:0000256" key="6">
    <source>
        <dbReference type="ARBA" id="ARBA00031720"/>
    </source>
</evidence>
<evidence type="ECO:0000313" key="8">
    <source>
        <dbReference type="EMBL" id="MFB2934968.1"/>
    </source>
</evidence>
<evidence type="ECO:0000259" key="7">
    <source>
        <dbReference type="Pfam" id="PF03787"/>
    </source>
</evidence>
<proteinExistence type="inferred from homology"/>
<accession>A0ABV4Y8G4</accession>
<dbReference type="NCBIfam" id="TIGR01899">
    <property type="entry name" value="cas_TM1807_csm5"/>
    <property type="match status" value="1"/>
</dbReference>
<feature type="domain" description="CRISPR type III-associated protein" evidence="7">
    <location>
        <begin position="20"/>
        <end position="264"/>
    </location>
</feature>
<evidence type="ECO:0000256" key="2">
    <source>
        <dbReference type="ARBA" id="ARBA00006680"/>
    </source>
</evidence>
<evidence type="ECO:0000313" key="9">
    <source>
        <dbReference type="Proteomes" id="UP001576776"/>
    </source>
</evidence>
<dbReference type="PANTHER" id="PTHR38007">
    <property type="entry name" value="CRISPR SYSTEM CMS PROTEIN CSM5"/>
    <property type="match status" value="1"/>
</dbReference>
<comment type="function">
    <text evidence="1">This subunit might be involved in maturation of a crRNA intermediate to its mature form.</text>
</comment>
<reference evidence="8 9" key="1">
    <citation type="submission" date="2024-09" db="EMBL/GenBank/DDBJ databases">
        <title>Floridaenema gen nov. (Aerosakkonemataceae, Aerosakkonematales ord. nov., Cyanobacteria) from benthic tropical and subtropical fresh waters, with the description of four new species.</title>
        <authorList>
            <person name="Moretto J.A."/>
            <person name="Berthold D.E."/>
            <person name="Lefler F.W."/>
            <person name="Huang I.-S."/>
            <person name="Laughinghouse H. IV."/>
        </authorList>
    </citation>
    <scope>NUCLEOTIDE SEQUENCE [LARGE SCALE GENOMIC DNA]</scope>
    <source>
        <strain evidence="8 9">BLCC-F154</strain>
    </source>
</reference>
<gene>
    <name evidence="8" type="primary">csm5</name>
    <name evidence="8" type="ORF">ACE1B6_06790</name>
</gene>
<evidence type="ECO:0000256" key="3">
    <source>
        <dbReference type="ARBA" id="ARBA00016113"/>
    </source>
</evidence>
<comment type="similarity">
    <text evidence="2">Belongs to the CRISPR-associated Csm5 family.</text>
</comment>
<dbReference type="EMBL" id="JBHFNS010000029">
    <property type="protein sequence ID" value="MFB2934968.1"/>
    <property type="molecule type" value="Genomic_DNA"/>
</dbReference>
<evidence type="ECO:0000256" key="1">
    <source>
        <dbReference type="ARBA" id="ARBA00003088"/>
    </source>
</evidence>
<keyword evidence="5" id="KW-0051">Antiviral defense</keyword>
<sequence length="423" mass="48803">MVSTPENTLVKPEVYETKRIQLTSPMLHIGSEVSKLSPFEYVQTSNRVYLPNRDLLAKALYQKAKLQEYITRIENREEITSLLKEAFGENWQSNQELEAIFPKTGISRKWTEEKISDLRPMIRNGFGQLYIPGSSIKGAIRTAIAYHLLKYPDQYQVSQKTRVSEIETRLRETMGELKRNAKFADDSLFMNSLFSEFSLFYQGKLAPGKTSLPNTDFMRAVHVTDSEPILEFNRKNKQDKSVSFNLPVAVEVIVSSRFDNMKAKYKASLYVEMIRNLRTEFTLSINPELLSWFCHKEKMNIPFKNVDDILNICREFSQDQWEAENFYWQDIQNNPHAGGKNLEFSSIRNFYAQDCSFSLRLGWGSGMFGTTVSLCLDEELVETIRDTCGISAPGYEAPKSRRTVVDPKGEIKFVPGWVKFKEL</sequence>
<name>A0ABV4Y8G4_9CYAN</name>
<dbReference type="RefSeq" id="WP_413256492.1">
    <property type="nucleotide sequence ID" value="NZ_JBHFNS010000029.1"/>
</dbReference>
<dbReference type="InterPro" id="IPR010173">
    <property type="entry name" value="CRISPR-assoc_Csm5"/>
</dbReference>
<dbReference type="InterPro" id="IPR005537">
    <property type="entry name" value="RAMP_III_fam"/>
</dbReference>
<organism evidence="8 9">
    <name type="scientific">Floridaenema fluviatile BLCC-F154</name>
    <dbReference type="NCBI Taxonomy" id="3153640"/>
    <lineage>
        <taxon>Bacteria</taxon>
        <taxon>Bacillati</taxon>
        <taxon>Cyanobacteriota</taxon>
        <taxon>Cyanophyceae</taxon>
        <taxon>Oscillatoriophycideae</taxon>
        <taxon>Aerosakkonematales</taxon>
        <taxon>Aerosakkonemataceae</taxon>
        <taxon>Floridanema</taxon>
        <taxon>Floridanema fluviatile</taxon>
    </lineage>
</organism>
<evidence type="ECO:0000256" key="4">
    <source>
        <dbReference type="ARBA" id="ARBA00022884"/>
    </source>
</evidence>
<keyword evidence="4" id="KW-0694">RNA-binding</keyword>
<comment type="caution">
    <text evidence="8">The sequence shown here is derived from an EMBL/GenBank/DDBJ whole genome shotgun (WGS) entry which is preliminary data.</text>
</comment>
<dbReference type="PANTHER" id="PTHR38007:SF1">
    <property type="entry name" value="CRISPR SYSTEM CMS PROTEIN CSM5"/>
    <property type="match status" value="1"/>
</dbReference>
<evidence type="ECO:0000256" key="5">
    <source>
        <dbReference type="ARBA" id="ARBA00023118"/>
    </source>
</evidence>
<dbReference type="Pfam" id="PF03787">
    <property type="entry name" value="RAMPs"/>
    <property type="match status" value="1"/>
</dbReference>
<keyword evidence="9" id="KW-1185">Reference proteome</keyword>
<protein>
    <recommendedName>
        <fullName evidence="3">CRISPR system Cms protein Csm5</fullName>
    </recommendedName>
    <alternativeName>
        <fullName evidence="6">CRISPR type III A-associated protein Csm5</fullName>
    </alternativeName>
</protein>